<dbReference type="AlphaFoldDB" id="A0A2R9C1Z1"/>
<dbReference type="GO" id="GO:0006412">
    <property type="term" value="P:translation"/>
    <property type="evidence" value="ECO:0007669"/>
    <property type="project" value="InterPro"/>
</dbReference>
<dbReference type="PANTHER" id="PTHR13718">
    <property type="entry name" value="RIBOSOMAL S SUBUNIT"/>
    <property type="match status" value="1"/>
</dbReference>
<feature type="compositionally biased region" description="Gly residues" evidence="5">
    <location>
        <begin position="7"/>
        <end position="34"/>
    </location>
</feature>
<dbReference type="GO" id="GO:0003735">
    <property type="term" value="F:structural constituent of ribosome"/>
    <property type="evidence" value="ECO:0007669"/>
    <property type="project" value="UniProtKB-UniRule"/>
</dbReference>
<dbReference type="Proteomes" id="UP000240080">
    <property type="component" value="Chromosome 6"/>
</dbReference>
<feature type="domain" description="S5 DRBM" evidence="6">
    <location>
        <begin position="102"/>
        <end position="165"/>
    </location>
</feature>
<dbReference type="EMBL" id="AJFE02119593">
    <property type="status" value="NOT_ANNOTATED_CDS"/>
    <property type="molecule type" value="Genomic_DNA"/>
</dbReference>
<organism evidence="7 8">
    <name type="scientific">Pan paniscus</name>
    <name type="common">Pygmy chimpanzee</name>
    <name type="synonym">Bonobo</name>
    <dbReference type="NCBI Taxonomy" id="9597"/>
    <lineage>
        <taxon>Eukaryota</taxon>
        <taxon>Metazoa</taxon>
        <taxon>Chordata</taxon>
        <taxon>Craniata</taxon>
        <taxon>Vertebrata</taxon>
        <taxon>Euteleostomi</taxon>
        <taxon>Mammalia</taxon>
        <taxon>Eutheria</taxon>
        <taxon>Euarchontoglires</taxon>
        <taxon>Primates</taxon>
        <taxon>Haplorrhini</taxon>
        <taxon>Catarrhini</taxon>
        <taxon>Hominidae</taxon>
        <taxon>Pan</taxon>
    </lineage>
</organism>
<dbReference type="SUPFAM" id="SSF54768">
    <property type="entry name" value="dsRNA-binding domain-like"/>
    <property type="match status" value="1"/>
</dbReference>
<dbReference type="PANTHER" id="PTHR13718:SF4">
    <property type="entry name" value="40S RIBOSOMAL PROTEIN S2"/>
    <property type="match status" value="1"/>
</dbReference>
<dbReference type="GeneTree" id="ENSGT00940000154326"/>
<evidence type="ECO:0000313" key="7">
    <source>
        <dbReference type="Ensembl" id="ENSPPAP00000035757.1"/>
    </source>
</evidence>
<keyword evidence="4" id="KW-0689">Ribosomal protein</keyword>
<accession>A0A2R9C1Z1</accession>
<evidence type="ECO:0000256" key="5">
    <source>
        <dbReference type="SAM" id="MobiDB-lite"/>
    </source>
</evidence>
<dbReference type="FunFam" id="3.30.160.20:FF:000133">
    <property type="entry name" value="40S ribosomal protein S2"/>
    <property type="match status" value="1"/>
</dbReference>
<dbReference type="EMBL" id="AJFE02119592">
    <property type="status" value="NOT_ANNOTATED_CDS"/>
    <property type="molecule type" value="Genomic_DNA"/>
</dbReference>
<dbReference type="InterPro" id="IPR005711">
    <property type="entry name" value="Ribosomal_uS5_euk/arc"/>
</dbReference>
<dbReference type="Ensembl" id="ENSPPAT00000058646.1">
    <property type="protein sequence ID" value="ENSPPAP00000035757.1"/>
    <property type="gene ID" value="ENSPPAG00000040669.1"/>
</dbReference>
<dbReference type="Gene3D" id="3.30.160.20">
    <property type="match status" value="1"/>
</dbReference>
<dbReference type="Bgee" id="ENSPPAG00000040669">
    <property type="expression patterns" value="Expressed in liver and 6 other cell types or tissues"/>
</dbReference>
<evidence type="ECO:0000259" key="6">
    <source>
        <dbReference type="PROSITE" id="PS50881"/>
    </source>
</evidence>
<proteinExistence type="predicted"/>
<dbReference type="Pfam" id="PF00333">
    <property type="entry name" value="Ribosomal_S5"/>
    <property type="match status" value="1"/>
</dbReference>
<feature type="compositionally biased region" description="Basic residues" evidence="5">
    <location>
        <begin position="35"/>
        <end position="53"/>
    </location>
</feature>
<reference evidence="7" key="3">
    <citation type="submission" date="2025-09" db="UniProtKB">
        <authorList>
            <consortium name="Ensembl"/>
        </authorList>
    </citation>
    <scope>IDENTIFICATION</scope>
</reference>
<dbReference type="Gene3D" id="3.30.230.10">
    <property type="match status" value="1"/>
</dbReference>
<dbReference type="InterPro" id="IPR018192">
    <property type="entry name" value="Ribosomal_uS5_N_CS"/>
</dbReference>
<dbReference type="GO" id="GO:0022627">
    <property type="term" value="C:cytosolic small ribosomal subunit"/>
    <property type="evidence" value="ECO:0007669"/>
    <property type="project" value="TreeGrafter"/>
</dbReference>
<evidence type="ECO:0000256" key="1">
    <source>
        <dbReference type="ARBA" id="ARBA00035255"/>
    </source>
</evidence>
<protein>
    <recommendedName>
        <fullName evidence="1">Small ribosomal subunit protein uS5</fullName>
    </recommendedName>
    <alternativeName>
        <fullName evidence="2">40S ribosomal protein S2</fullName>
    </alternativeName>
</protein>
<evidence type="ECO:0000256" key="3">
    <source>
        <dbReference type="ARBA" id="ARBA00046587"/>
    </source>
</evidence>
<dbReference type="NCBIfam" id="TIGR01020">
    <property type="entry name" value="uS5_euk_arch"/>
    <property type="match status" value="1"/>
</dbReference>
<keyword evidence="8" id="KW-1185">Reference proteome</keyword>
<dbReference type="PROSITE" id="PS50881">
    <property type="entry name" value="S5_DSRBD"/>
    <property type="match status" value="1"/>
</dbReference>
<feature type="region of interest" description="Disordered" evidence="5">
    <location>
        <begin position="1"/>
        <end position="57"/>
    </location>
</feature>
<dbReference type="InterPro" id="IPR000851">
    <property type="entry name" value="Ribosomal_uS5"/>
</dbReference>
<reference evidence="7 8" key="1">
    <citation type="journal article" date="2012" name="Nature">
        <title>The bonobo genome compared with the chimpanzee and human genomes.</title>
        <authorList>
            <person name="Prufer K."/>
            <person name="Munch K."/>
            <person name="Hellmann I."/>
            <person name="Akagi K."/>
            <person name="Miller J.R."/>
            <person name="Walenz B."/>
            <person name="Koren S."/>
            <person name="Sutton G."/>
            <person name="Kodira C."/>
            <person name="Winer R."/>
            <person name="Knight J.R."/>
            <person name="Mullikin J.C."/>
            <person name="Meader S.J."/>
            <person name="Ponting C.P."/>
            <person name="Lunter G."/>
            <person name="Higashino S."/>
            <person name="Hobolth A."/>
            <person name="Dutheil J."/>
            <person name="Karakoc E."/>
            <person name="Alkan C."/>
            <person name="Sajjadian S."/>
            <person name="Catacchio C.R."/>
            <person name="Ventura M."/>
            <person name="Marques-Bonet T."/>
            <person name="Eichler E.E."/>
            <person name="Andre C."/>
            <person name="Atencia R."/>
            <person name="Mugisha L."/>
            <person name="Junhold J."/>
            <person name="Patterson N."/>
            <person name="Siebauer M."/>
            <person name="Good J.M."/>
            <person name="Fischer A."/>
            <person name="Ptak S.E."/>
            <person name="Lachmann M."/>
            <person name="Symer D.E."/>
            <person name="Mailund T."/>
            <person name="Schierup M.H."/>
            <person name="Andres A.M."/>
            <person name="Kelso J."/>
            <person name="Paabo S."/>
        </authorList>
    </citation>
    <scope>NUCLEOTIDE SEQUENCE [LARGE SCALE GENOMIC DNA]</scope>
</reference>
<comment type="subunit">
    <text evidence="3">Component of the small ribosomal subunit. Interacts with zinc finger protein ZNF277 (via zinc-finger domains); the interaction is direct; the interaction is extra-ribosomal. Interaction with ZNF277 competes with the binding of RPS2 to protein arginine methyltransferase PRMT3.</text>
</comment>
<dbReference type="InterPro" id="IPR014721">
    <property type="entry name" value="Ribsml_uS5_D2-typ_fold_subgr"/>
</dbReference>
<name>A0A2R9C1Z1_PANPA</name>
<dbReference type="EMBL" id="AJFE02119591">
    <property type="status" value="NOT_ANNOTATED_CDS"/>
    <property type="molecule type" value="Genomic_DNA"/>
</dbReference>
<reference evidence="7" key="2">
    <citation type="submission" date="2025-08" db="UniProtKB">
        <authorList>
            <consortium name="Ensembl"/>
        </authorList>
    </citation>
    <scope>IDENTIFICATION</scope>
</reference>
<evidence type="ECO:0000256" key="2">
    <source>
        <dbReference type="ARBA" id="ARBA00035407"/>
    </source>
</evidence>
<dbReference type="GO" id="GO:0003723">
    <property type="term" value="F:RNA binding"/>
    <property type="evidence" value="ECO:0007669"/>
    <property type="project" value="InterPro"/>
</dbReference>
<sequence length="208" mass="22098">MADDAGAVGGPGGPGGPGMGNRGGFRGGFGSGIRGRGRSRGWGRGRGRGARGGKAKDKEWMPVTKLGRLVKDMKIKSLEEIYLFSLPIKESEIIDFFLGASLKDEVLKIMPVQKQTHAGQCTRFKAFVAIGDYSGHVGLGVKCSKEVATAIRGAIILAKLSIVPVHRGCWGNKIGKPHTIPCKVTGRCGSVQNIEKWGKLPPPLCSYL</sequence>
<dbReference type="PROSITE" id="PS00585">
    <property type="entry name" value="RIBOSOMAL_S5"/>
    <property type="match status" value="1"/>
</dbReference>
<keyword evidence="4" id="KW-0687">Ribonucleoprotein</keyword>
<dbReference type="InterPro" id="IPR013810">
    <property type="entry name" value="Ribosomal_uS5_N"/>
</dbReference>
<evidence type="ECO:0000256" key="4">
    <source>
        <dbReference type="PROSITE-ProRule" id="PRU00268"/>
    </source>
</evidence>
<evidence type="ECO:0000313" key="8">
    <source>
        <dbReference type="Proteomes" id="UP000240080"/>
    </source>
</evidence>